<organism evidence="1 2">
    <name type="scientific">Blattamonas nauphoetae</name>
    <dbReference type="NCBI Taxonomy" id="2049346"/>
    <lineage>
        <taxon>Eukaryota</taxon>
        <taxon>Metamonada</taxon>
        <taxon>Preaxostyla</taxon>
        <taxon>Oxymonadida</taxon>
        <taxon>Blattamonas</taxon>
    </lineage>
</organism>
<comment type="caution">
    <text evidence="1">The sequence shown here is derived from an EMBL/GenBank/DDBJ whole genome shotgun (WGS) entry which is preliminary data.</text>
</comment>
<evidence type="ECO:0000313" key="1">
    <source>
        <dbReference type="EMBL" id="KAK2958990.1"/>
    </source>
</evidence>
<proteinExistence type="predicted"/>
<name>A0ABQ9Y5G9_9EUKA</name>
<keyword evidence="2" id="KW-1185">Reference proteome</keyword>
<dbReference type="EMBL" id="JARBJD010000033">
    <property type="protein sequence ID" value="KAK2958990.1"/>
    <property type="molecule type" value="Genomic_DNA"/>
</dbReference>
<gene>
    <name evidence="1" type="ORF">BLNAU_6006</name>
</gene>
<reference evidence="1 2" key="1">
    <citation type="journal article" date="2022" name="bioRxiv">
        <title>Genomics of Preaxostyla Flagellates Illuminates Evolutionary Transitions and the Path Towards Mitochondrial Loss.</title>
        <authorList>
            <person name="Novak L.V.F."/>
            <person name="Treitli S.C."/>
            <person name="Pyrih J."/>
            <person name="Halakuc P."/>
            <person name="Pipaliya S.V."/>
            <person name="Vacek V."/>
            <person name="Brzon O."/>
            <person name="Soukal P."/>
            <person name="Eme L."/>
            <person name="Dacks J.B."/>
            <person name="Karnkowska A."/>
            <person name="Elias M."/>
            <person name="Hampl V."/>
        </authorList>
    </citation>
    <scope>NUCLEOTIDE SEQUENCE [LARGE SCALE GENOMIC DNA]</scope>
    <source>
        <strain evidence="1">NAU3</strain>
        <tissue evidence="1">Gut</tissue>
    </source>
</reference>
<dbReference type="Proteomes" id="UP001281761">
    <property type="component" value="Unassembled WGS sequence"/>
</dbReference>
<sequence>MCDCHPHSSHLVAKTHSDTHIQSKRSVTHHCPSSPSQIAIVALSAATAPPSSSLQSDALCLHNPTDALSIDTLFVSFEHRQILAGRHNRSQHGPAMKILISEWLALRPSSEDPFESPLNTPNTLTCTSVTSIPHFSIPETKHKQATIHGTFQPHLHSAVE</sequence>
<accession>A0ABQ9Y5G9</accession>
<evidence type="ECO:0000313" key="2">
    <source>
        <dbReference type="Proteomes" id="UP001281761"/>
    </source>
</evidence>
<protein>
    <submittedName>
        <fullName evidence="1">Uncharacterized protein</fullName>
    </submittedName>
</protein>